<dbReference type="InterPro" id="IPR013761">
    <property type="entry name" value="SAM/pointed_sf"/>
</dbReference>
<comment type="caution">
    <text evidence="4">The sequence shown here is derived from an EMBL/GenBank/DDBJ whole genome shotgun (WGS) entry which is preliminary data.</text>
</comment>
<dbReference type="InterPro" id="IPR004020">
    <property type="entry name" value="DAPIN"/>
</dbReference>
<evidence type="ECO:0000256" key="1">
    <source>
        <dbReference type="SAM" id="MobiDB-lite"/>
    </source>
</evidence>
<dbReference type="SUPFAM" id="SSF47986">
    <property type="entry name" value="DEATH domain"/>
    <property type="match status" value="1"/>
</dbReference>
<feature type="domain" description="SAM" evidence="2">
    <location>
        <begin position="40"/>
        <end position="86"/>
    </location>
</feature>
<feature type="compositionally biased region" description="Pro residues" evidence="1">
    <location>
        <begin position="244"/>
        <end position="255"/>
    </location>
</feature>
<evidence type="ECO:0008006" key="6">
    <source>
        <dbReference type="Google" id="ProtNLM"/>
    </source>
</evidence>
<dbReference type="Pfam" id="PF00536">
    <property type="entry name" value="SAM_1"/>
    <property type="match status" value="1"/>
</dbReference>
<dbReference type="SUPFAM" id="SSF47769">
    <property type="entry name" value="SAM/Pointed domain"/>
    <property type="match status" value="2"/>
</dbReference>
<feature type="domain" description="Pyrin" evidence="3">
    <location>
        <begin position="278"/>
        <end position="341"/>
    </location>
</feature>
<dbReference type="InterPro" id="IPR011029">
    <property type="entry name" value="DEATH-like_dom_sf"/>
</dbReference>
<name>A0AAW0MLT3_9GOBI</name>
<protein>
    <recommendedName>
        <fullName evidence="6">SAM domain-containing protein</fullName>
    </recommendedName>
</protein>
<gene>
    <name evidence="4" type="ORF">WMY93_032912</name>
</gene>
<accession>A0AAW0MLT3</accession>
<keyword evidence="5" id="KW-1185">Reference proteome</keyword>
<dbReference type="Pfam" id="PF02758">
    <property type="entry name" value="PYRIN"/>
    <property type="match status" value="1"/>
</dbReference>
<dbReference type="Proteomes" id="UP001460270">
    <property type="component" value="Unassembled WGS sequence"/>
</dbReference>
<evidence type="ECO:0000313" key="4">
    <source>
        <dbReference type="EMBL" id="KAK7880455.1"/>
    </source>
</evidence>
<feature type="compositionally biased region" description="Basic and acidic residues" evidence="1">
    <location>
        <begin position="226"/>
        <end position="242"/>
    </location>
</feature>
<dbReference type="PANTHER" id="PTHR16155:SF18">
    <property type="entry name" value="STERILE ALPHA MOTIF DOMAIN-CONTAINING PROTEIN 9-LIKE"/>
    <property type="match status" value="1"/>
</dbReference>
<sequence>MQKEPLSICLARETTKQSALSCLDQMSGFKTERPIRMDHWTKDHVREWLISDVKVSRTYAQRFFDEDVTGECLVEFTKSEILDLDIKHGPAVKILFYLKQWKQQTKPEPQYPEFVLSWSKEQVNMWFLQHLKLYEKYAQRLLDEDVSGDCLVCFEKQDFKDLEIKHGPIVKILAELGRLKDKPEPELLPVTTVFTEEVTKQQSVQSQQEQKPVPHTEQRPAPPPEQRPEPHTEKRQEPHTEQRPAPPPKLQPVPQPTTSSQVSVTHGIPLQKSSAPNMKTAEVSGTGILIYEMLNNLGEEDMKQFRYRLRNYTSSGHRPIPHSKLENADYTKIASLLCSNYVDEAPCVTMEILRAMHKNQSALELEAAVDALKSKELHPKRLLKAEADQGDKLKNLLTCGGNTLDNYDRFVIVLNKSRSNQVQHLHFLSKLKLFCVLDFDPNSVCPGGVCHSYREFRVANLHSPAQYEGRSEVIIKNLNLYKQTSWVFCNGRNDLDDHQELDYKIWLKTSCRAVEQLVSFICKPEVNYDGTFLVIFILLSPVETEKDPMFDTYRCFFKNTSEQNIVTLCESKSTYSKWKELVQEKCDTDIDPFSINELSLGQINGTIMALGPQNQSTGKLLPSGDSTRIVLKQKEEDLMTALEILGVNQCENIHDENSEQFKQFKLKKEEDFYRGGKVTWWNFYFCDKDKDKPFIKRDKYENVKQLIRTQLKDPKNSSVLTLFHDPGCGATTLAMHVMWNLRKELRCAVLKDNKVSKEEVAHQTIKLMKLDNEKPCSVLLLMDDSKEMDTTNELVYFIQKTISNMNTDFTSLCKVIIVNCVRRHSPKEQYREHSTSPCQYLTASLTAEEQQDFEKKLKELEETHNRPENFYSFMLMKSNFDPKYTQDLASNTLEKFKMSTKECILFAFLALLNTYVADSEISLSLCEDFLGIKSIPWKGDSVLNRMVPYSNLLKIEKVKGWRGYKGVRCLHNQIAAACLEELEKQHELEISDVTMEILHYDLFYSEEVDINTRLMKFVKQMLIKRRRKEDGEREQFSPLVEKIHNDMGRQTVEEIFVKASTRFEASASIPQALARYLYIKERDFPEALKWAQKAKNIIENPYIFDTIAQVYKSNLKHNMEHEKQEKLYTPEGLDTNLQIAINAIAAFERAQELAPIDIGEEPEDDQDYPRESYTIYGYVGVVEITFLVFEILGRLPFFDENRDTMNKLYLRSFLERNLPITSVHKENTVVNDKYVTVIREHERFLLDLKIKVKDTFEILTSFFTYLKPKVSEFDSKNRRTISEHFKKYVTLFCTEPEQVKKECQSNPELALKMEIEQRRLFLEKKNADNFSGILPSMDRSVAEMEEITLAYAYLCEHRHFNSKSQATKETTNFILSNIVLHLLNPKSRHVLSYTKLSDLLQKTLQDVGLRSNFPDPYYTALLLFWPSPIDKTTNIQTYVTAIRHASRKHLSAYFRGRSTVAHLFLAKGSGLSRLVSKSQLDEKFKKITRNTLAELWRNGDIFREKIIKDVLLRVKGIIEDGEVYAKYGSHKVNVHPALISKTRSGFSTEKVSFFLGFAINGPLAYDIQNEN</sequence>
<dbReference type="SMART" id="SM00454">
    <property type="entry name" value="SAM"/>
    <property type="match status" value="2"/>
</dbReference>
<dbReference type="EMBL" id="JBBPFD010000095">
    <property type="protein sequence ID" value="KAK7880455.1"/>
    <property type="molecule type" value="Genomic_DNA"/>
</dbReference>
<dbReference type="Gene3D" id="1.10.150.50">
    <property type="entry name" value="Transcription Factor, Ets-1"/>
    <property type="match status" value="2"/>
</dbReference>
<organism evidence="4 5">
    <name type="scientific">Mugilogobius chulae</name>
    <name type="common">yellowstripe goby</name>
    <dbReference type="NCBI Taxonomy" id="88201"/>
    <lineage>
        <taxon>Eukaryota</taxon>
        <taxon>Metazoa</taxon>
        <taxon>Chordata</taxon>
        <taxon>Craniata</taxon>
        <taxon>Vertebrata</taxon>
        <taxon>Euteleostomi</taxon>
        <taxon>Actinopterygii</taxon>
        <taxon>Neopterygii</taxon>
        <taxon>Teleostei</taxon>
        <taxon>Neoteleostei</taxon>
        <taxon>Acanthomorphata</taxon>
        <taxon>Gobiaria</taxon>
        <taxon>Gobiiformes</taxon>
        <taxon>Gobioidei</taxon>
        <taxon>Gobiidae</taxon>
        <taxon>Gobionellinae</taxon>
        <taxon>Mugilogobius</taxon>
    </lineage>
</organism>
<evidence type="ECO:0000259" key="2">
    <source>
        <dbReference type="PROSITE" id="PS50105"/>
    </source>
</evidence>
<proteinExistence type="predicted"/>
<dbReference type="PROSITE" id="PS50105">
    <property type="entry name" value="SAM_DOMAIN"/>
    <property type="match status" value="1"/>
</dbReference>
<feature type="compositionally biased region" description="Low complexity" evidence="1">
    <location>
        <begin position="200"/>
        <end position="211"/>
    </location>
</feature>
<dbReference type="SMART" id="SM01289">
    <property type="entry name" value="PYRIN"/>
    <property type="match status" value="1"/>
</dbReference>
<dbReference type="InterPro" id="IPR001660">
    <property type="entry name" value="SAM"/>
</dbReference>
<dbReference type="GO" id="GO:0005737">
    <property type="term" value="C:cytoplasm"/>
    <property type="evidence" value="ECO:0007669"/>
    <property type="project" value="TreeGrafter"/>
</dbReference>
<dbReference type="PANTHER" id="PTHR16155">
    <property type="entry name" value="DED DOMAIN-CONTAINING PROTEIN"/>
    <property type="match status" value="1"/>
</dbReference>
<dbReference type="Gene3D" id="1.10.533.10">
    <property type="entry name" value="Death Domain, Fas"/>
    <property type="match status" value="1"/>
</dbReference>
<evidence type="ECO:0000313" key="5">
    <source>
        <dbReference type="Proteomes" id="UP001460270"/>
    </source>
</evidence>
<feature type="region of interest" description="Disordered" evidence="1">
    <location>
        <begin position="198"/>
        <end position="279"/>
    </location>
</feature>
<dbReference type="PROSITE" id="PS50824">
    <property type="entry name" value="DAPIN"/>
    <property type="match status" value="1"/>
</dbReference>
<reference evidence="5" key="1">
    <citation type="submission" date="2024-04" db="EMBL/GenBank/DDBJ databases">
        <title>Salinicola lusitanus LLJ914,a marine bacterium isolated from the Okinawa Trough.</title>
        <authorList>
            <person name="Li J."/>
        </authorList>
    </citation>
    <scope>NUCLEOTIDE SEQUENCE [LARGE SCALE GENOMIC DNA]</scope>
</reference>
<evidence type="ECO:0000259" key="3">
    <source>
        <dbReference type="PROSITE" id="PS50824"/>
    </source>
</evidence>